<dbReference type="AlphaFoldDB" id="A0A916DYY8"/>
<comment type="caution">
    <text evidence="1">The sequence shown here is derived from an EMBL/GenBank/DDBJ whole genome shotgun (WGS) entry which is preliminary data.</text>
</comment>
<gene>
    <name evidence="1" type="ORF">CHRIB12_LOCUS1692</name>
</gene>
<sequence length="120" mass="14322">MRYKTFRQLLKALRKSFDNPKNTTKKFSIQEENTLENILFPLIRYFFFYTSEQLQDHHQLYKKRHQHKTGSHNFGPNTFAQLSQTTGLRKKMECLSLKNQILNPTCFGLFLDSFIVETLI</sequence>
<evidence type="ECO:0000313" key="1">
    <source>
        <dbReference type="EMBL" id="CAB5313065.1"/>
    </source>
</evidence>
<evidence type="ECO:0000313" key="2">
    <source>
        <dbReference type="Proteomes" id="UP000684084"/>
    </source>
</evidence>
<protein>
    <submittedName>
        <fullName evidence="1">Uncharacterized protein</fullName>
    </submittedName>
</protein>
<proteinExistence type="predicted"/>
<organism evidence="1 2">
    <name type="scientific">Rhizophagus irregularis</name>
    <dbReference type="NCBI Taxonomy" id="588596"/>
    <lineage>
        <taxon>Eukaryota</taxon>
        <taxon>Fungi</taxon>
        <taxon>Fungi incertae sedis</taxon>
        <taxon>Mucoromycota</taxon>
        <taxon>Glomeromycotina</taxon>
        <taxon>Glomeromycetes</taxon>
        <taxon>Glomerales</taxon>
        <taxon>Glomeraceae</taxon>
        <taxon>Rhizophagus</taxon>
    </lineage>
</organism>
<dbReference type="OrthoDB" id="2311135at2759"/>
<reference evidence="1" key="1">
    <citation type="submission" date="2020-05" db="EMBL/GenBank/DDBJ databases">
        <authorList>
            <person name="Rincon C."/>
            <person name="Sanders R I."/>
            <person name="Robbins C."/>
            <person name="Chaturvedi A."/>
        </authorList>
    </citation>
    <scope>NUCLEOTIDE SEQUENCE</scope>
    <source>
        <strain evidence="1">CHB12</strain>
    </source>
</reference>
<name>A0A916DYY8_9GLOM</name>
<dbReference type="EMBL" id="CAGKOT010000002">
    <property type="protein sequence ID" value="CAB5313065.1"/>
    <property type="molecule type" value="Genomic_DNA"/>
</dbReference>
<accession>A0A916DYY8</accession>
<dbReference type="Proteomes" id="UP000684084">
    <property type="component" value="Unassembled WGS sequence"/>
</dbReference>